<evidence type="ECO:0000256" key="10">
    <source>
        <dbReference type="ARBA" id="ARBA00021901"/>
    </source>
</evidence>
<reference evidence="27 29" key="2">
    <citation type="journal article" date="2019" name="Science, e1252229">
        <title>Invertible promoters mediate bacterial phase variation, antibiotic resistance, and host adaptation in the gut.</title>
        <authorList>
            <person name="Jiang X."/>
            <person name="Hall A.B."/>
            <person name="Arthur T.D."/>
            <person name="Plichta D.R."/>
            <person name="Covington C.T."/>
            <person name="Poyet M."/>
            <person name="Crothers J."/>
            <person name="Moses P.L."/>
            <person name="Tolonen A.C."/>
            <person name="Vlamakis H."/>
            <person name="Alm E.J."/>
            <person name="Xavier R.J."/>
        </authorList>
    </citation>
    <scope>NUCLEOTIDE SEQUENCE [LARGE SCALE GENOMIC DNA]</scope>
    <source>
        <strain evidence="27">Aa_0143</strain>
        <strain evidence="29">aa_0143</strain>
    </source>
</reference>
<keyword evidence="16 26" id="KW-0560">Oxidoreductase</keyword>
<dbReference type="Gene3D" id="3.90.1170.20">
    <property type="entry name" value="Quinolinate phosphoribosyl transferase, N-terminal domain"/>
    <property type="match status" value="1"/>
</dbReference>
<comment type="catalytic activity">
    <reaction evidence="20">
        <text>L-aspartate + O2 = iminosuccinate + H2O2</text>
        <dbReference type="Rhea" id="RHEA:25876"/>
        <dbReference type="ChEBI" id="CHEBI:15379"/>
        <dbReference type="ChEBI" id="CHEBI:16240"/>
        <dbReference type="ChEBI" id="CHEBI:29991"/>
        <dbReference type="ChEBI" id="CHEBI:77875"/>
        <dbReference type="EC" id="1.4.3.16"/>
    </reaction>
    <physiologicalReaction direction="left-to-right" evidence="20">
        <dbReference type="Rhea" id="RHEA:25877"/>
    </physiologicalReaction>
</comment>
<accession>A0A173Y5Q5</accession>
<evidence type="ECO:0000259" key="25">
    <source>
        <dbReference type="Pfam" id="PF02749"/>
    </source>
</evidence>
<dbReference type="GO" id="GO:0004514">
    <property type="term" value="F:nicotinate-nucleotide diphosphorylase (carboxylating) activity"/>
    <property type="evidence" value="ECO:0007669"/>
    <property type="project" value="UniProtKB-EC"/>
</dbReference>
<dbReference type="FunFam" id="3.20.20.70:FF:000030">
    <property type="entry name" value="Nicotinate-nucleotide pyrophosphorylase, carboxylating"/>
    <property type="match status" value="1"/>
</dbReference>
<gene>
    <name evidence="26" type="primary">nadB</name>
    <name evidence="27" type="ORF">EAI93_04020</name>
    <name evidence="26" type="ORF">ERS852456_00306</name>
</gene>
<dbReference type="CDD" id="cd01572">
    <property type="entry name" value="QPRTase"/>
    <property type="match status" value="1"/>
</dbReference>
<evidence type="ECO:0000256" key="17">
    <source>
        <dbReference type="ARBA" id="ARBA00030386"/>
    </source>
</evidence>
<keyword evidence="22" id="KW-0812">Transmembrane</keyword>
<dbReference type="EC" id="2.4.2.19" evidence="8"/>
<sequence length="711" mass="78932">MEKIKEKQDQVDVVIVGTGVAGLFAALNLPRDFKIMMITKADLESSDSFLAQGGICVLRDESDYDSYFEDTMRAGHYENRKESVDIMIRSSQEIIRELIGYGVEFERRTEHSDDVIGDSDISRTYEYTREGAHSSPRILFHEDITGKEITGKLLARVKELDNVEIFEYTTMTDIIEEGGVCRGVVMQEQDGTSRAVRSAYTIVASGGIGGLYRHSTNFPHLTGDALEIAKKHGIRLEHTDYVQIHPTTLYSKKPGRRFLISESVRGEGAVLLDKEGNRFVNELLPRDVVTKAIREQMEKDGTDHVWLSMENIGTESILSHFPNIYRRCKEEGYDVTKEPIPVVPAQHYFMGGIWVDSDSQTSMERLFAAGETSCNGVHGANRLASNSLLESLVFAKRAAQKIGREKTDTAAKQAGENEKRSGNVNKITMKLQADHLIMEALKEDISSEDVSTNAVMKEAVPGEVDLICKEDGIIAGLDVFSRVFELLDENTKTELYCKDGDEVKSGQLMGKVKGDIRVLLSGERVALNYLQRMSGIATYTHSVAKLLEGTKTKLLDTRKTTPNMRVFEKYAVTTGGGYNHRYNLSDGVLLKDNHIGAAGGVAQAVKMAKEYAPFVRKIEIEVETLDMVKEAVEAGADIIMLDNMTTEEMQEAIRIIDGRAETECSGNVTKENIARLTGLGVDYISSGALTHSSPILDISMKNLHPVKEDVR</sequence>
<comment type="pathway">
    <text evidence="3">Cofactor biosynthesis; NAD(+) biosynthesis; nicotinate D-ribonucleotide from quinolinate: step 1/1.</text>
</comment>
<evidence type="ECO:0000256" key="7">
    <source>
        <dbReference type="ARBA" id="ARBA00011218"/>
    </source>
</evidence>
<keyword evidence="13" id="KW-0328">Glycosyltransferase</keyword>
<dbReference type="SUPFAM" id="SSF56425">
    <property type="entry name" value="Succinate dehydrogenase/fumarate reductase flavoprotein, catalytic domain"/>
    <property type="match status" value="1"/>
</dbReference>
<keyword evidence="14" id="KW-0808">Transferase</keyword>
<evidence type="ECO:0000256" key="21">
    <source>
        <dbReference type="ARBA" id="ARBA00069173"/>
    </source>
</evidence>
<dbReference type="NCBIfam" id="TIGR00078">
    <property type="entry name" value="nadC"/>
    <property type="match status" value="1"/>
</dbReference>
<dbReference type="InterPro" id="IPR005288">
    <property type="entry name" value="NadB"/>
</dbReference>
<dbReference type="SUPFAM" id="SSF51905">
    <property type="entry name" value="FAD/NAD(P)-binding domain"/>
    <property type="match status" value="1"/>
</dbReference>
<dbReference type="GO" id="GO:0033765">
    <property type="term" value="F:steroid dehydrogenase activity, acting on the CH-CH group of donors"/>
    <property type="evidence" value="ECO:0007669"/>
    <property type="project" value="UniProtKB-ARBA"/>
</dbReference>
<comment type="cofactor">
    <cofactor evidence="1">
        <name>FAD</name>
        <dbReference type="ChEBI" id="CHEBI:57692"/>
    </cofactor>
</comment>
<comment type="catalytic activity">
    <reaction evidence="19">
        <text>nicotinate beta-D-ribonucleotide + CO2 + diphosphate = quinolinate + 5-phospho-alpha-D-ribose 1-diphosphate + 2 H(+)</text>
        <dbReference type="Rhea" id="RHEA:12733"/>
        <dbReference type="ChEBI" id="CHEBI:15378"/>
        <dbReference type="ChEBI" id="CHEBI:16526"/>
        <dbReference type="ChEBI" id="CHEBI:29959"/>
        <dbReference type="ChEBI" id="CHEBI:33019"/>
        <dbReference type="ChEBI" id="CHEBI:57502"/>
        <dbReference type="ChEBI" id="CHEBI:58017"/>
        <dbReference type="EC" id="2.4.2.19"/>
    </reaction>
</comment>
<proteinExistence type="inferred from homology"/>
<dbReference type="PANTHER" id="PTHR42716:SF2">
    <property type="entry name" value="L-ASPARTATE OXIDASE, CHLOROPLASTIC"/>
    <property type="match status" value="1"/>
</dbReference>
<dbReference type="SUPFAM" id="SSF51690">
    <property type="entry name" value="Nicotinate/Quinolinate PRTase C-terminal domain-like"/>
    <property type="match status" value="1"/>
</dbReference>
<evidence type="ECO:0000313" key="28">
    <source>
        <dbReference type="Proteomes" id="UP000095787"/>
    </source>
</evidence>
<dbReference type="Proteomes" id="UP000095787">
    <property type="component" value="Unassembled WGS sequence"/>
</dbReference>
<evidence type="ECO:0000256" key="4">
    <source>
        <dbReference type="ARBA" id="ARBA00004950"/>
    </source>
</evidence>
<dbReference type="EMBL" id="RCYR01000004">
    <property type="protein sequence ID" value="RYS81196.1"/>
    <property type="molecule type" value="Genomic_DNA"/>
</dbReference>
<dbReference type="FunFam" id="3.90.1170.20:FF:000001">
    <property type="entry name" value="Nicotinate-nucleotide diphosphorylase (Carboxylating)"/>
    <property type="match status" value="1"/>
</dbReference>
<evidence type="ECO:0000256" key="14">
    <source>
        <dbReference type="ARBA" id="ARBA00022679"/>
    </source>
</evidence>
<dbReference type="InterPro" id="IPR002638">
    <property type="entry name" value="Quinolinate_PRibosylTrfase_C"/>
</dbReference>
<dbReference type="SUPFAM" id="SSF54675">
    <property type="entry name" value="Nicotinate/Quinolinate PRTase N-terminal domain-like"/>
    <property type="match status" value="1"/>
</dbReference>
<keyword evidence="11" id="KW-0285">Flavoprotein</keyword>
<dbReference type="PANTHER" id="PTHR42716">
    <property type="entry name" value="L-ASPARTATE OXIDASE"/>
    <property type="match status" value="1"/>
</dbReference>
<evidence type="ECO:0000256" key="15">
    <source>
        <dbReference type="ARBA" id="ARBA00022827"/>
    </source>
</evidence>
<dbReference type="GO" id="GO:0034628">
    <property type="term" value="P:'de novo' NAD+ biosynthetic process from L-aspartate"/>
    <property type="evidence" value="ECO:0007669"/>
    <property type="project" value="TreeGrafter"/>
</dbReference>
<comment type="subunit">
    <text evidence="7">Hexamer formed by 3 homodimers.</text>
</comment>
<evidence type="ECO:0000313" key="26">
    <source>
        <dbReference type="EMBL" id="CUN59249.1"/>
    </source>
</evidence>
<dbReference type="InterPro" id="IPR022412">
    <property type="entry name" value="Quinolinate_PRibosylTrfase_N"/>
</dbReference>
<dbReference type="EMBL" id="CYZO01000003">
    <property type="protein sequence ID" value="CUN59249.1"/>
    <property type="molecule type" value="Genomic_DNA"/>
</dbReference>
<dbReference type="Proteomes" id="UP000292665">
    <property type="component" value="Unassembled WGS sequence"/>
</dbReference>
<evidence type="ECO:0000256" key="8">
    <source>
        <dbReference type="ARBA" id="ARBA00011944"/>
    </source>
</evidence>
<keyword evidence="22" id="KW-1133">Transmembrane helix</keyword>
<evidence type="ECO:0000256" key="12">
    <source>
        <dbReference type="ARBA" id="ARBA00022642"/>
    </source>
</evidence>
<dbReference type="GO" id="GO:0008734">
    <property type="term" value="F:L-aspartate oxidase activity"/>
    <property type="evidence" value="ECO:0007669"/>
    <property type="project" value="UniProtKB-EC"/>
</dbReference>
<dbReference type="InterPro" id="IPR004393">
    <property type="entry name" value="NadC"/>
</dbReference>
<evidence type="ECO:0000256" key="9">
    <source>
        <dbReference type="ARBA" id="ARBA00012173"/>
    </source>
</evidence>
<dbReference type="Gene3D" id="3.90.700.10">
    <property type="entry name" value="Succinate dehydrogenase/fumarate reductase flavoprotein, catalytic domain"/>
    <property type="match status" value="1"/>
</dbReference>
<dbReference type="NCBIfam" id="NF004820">
    <property type="entry name" value="PRK06175.1"/>
    <property type="match status" value="1"/>
</dbReference>
<dbReference type="InterPro" id="IPR036068">
    <property type="entry name" value="Nicotinate_pribotase-like_C"/>
</dbReference>
<feature type="domain" description="FAD-dependent oxidoreductase 2 FAD-binding" evidence="23">
    <location>
        <begin position="12"/>
        <end position="388"/>
    </location>
</feature>
<dbReference type="Pfam" id="PF01729">
    <property type="entry name" value="QRPTase_C"/>
    <property type="match status" value="1"/>
</dbReference>
<dbReference type="Gene3D" id="3.20.20.70">
    <property type="entry name" value="Aldolase class I"/>
    <property type="match status" value="1"/>
</dbReference>
<evidence type="ECO:0000256" key="13">
    <source>
        <dbReference type="ARBA" id="ARBA00022676"/>
    </source>
</evidence>
<feature type="domain" description="Quinolinate phosphoribosyl transferase C-terminal" evidence="24">
    <location>
        <begin position="536"/>
        <end position="701"/>
    </location>
</feature>
<dbReference type="InterPro" id="IPR027477">
    <property type="entry name" value="Succ_DH/fumarate_Rdtase_cat_sf"/>
</dbReference>
<name>A0A173Y5Q5_9FIRM</name>
<keyword evidence="15" id="KW-0274">FAD</keyword>
<comment type="similarity">
    <text evidence="5">Belongs to the FAD-dependent oxidoreductase 2 family. NadB subfamily.</text>
</comment>
<comment type="pathway">
    <text evidence="4">Cofactor biosynthesis; NAD(+) biosynthesis; iminoaspartate from L-aspartate (oxidase route): step 1/1.</text>
</comment>
<keyword evidence="22" id="KW-0472">Membrane</keyword>
<evidence type="ECO:0000259" key="23">
    <source>
        <dbReference type="Pfam" id="PF00890"/>
    </source>
</evidence>
<dbReference type="Pfam" id="PF00890">
    <property type="entry name" value="FAD_binding_2"/>
    <property type="match status" value="1"/>
</dbReference>
<dbReference type="Gene3D" id="3.50.50.60">
    <property type="entry name" value="FAD/NAD(P)-binding domain"/>
    <property type="match status" value="1"/>
</dbReference>
<evidence type="ECO:0000259" key="24">
    <source>
        <dbReference type="Pfam" id="PF01729"/>
    </source>
</evidence>
<dbReference type="Pfam" id="PF02749">
    <property type="entry name" value="QRPTase_N"/>
    <property type="match status" value="1"/>
</dbReference>
<dbReference type="FunFam" id="3.90.700.10:FF:000002">
    <property type="entry name" value="L-aspartate oxidase"/>
    <property type="match status" value="1"/>
</dbReference>
<dbReference type="InterPro" id="IPR036188">
    <property type="entry name" value="FAD/NAD-bd_sf"/>
</dbReference>
<evidence type="ECO:0000256" key="6">
    <source>
        <dbReference type="ARBA" id="ARBA00009400"/>
    </source>
</evidence>
<evidence type="ECO:0000256" key="2">
    <source>
        <dbReference type="ARBA" id="ARBA00003237"/>
    </source>
</evidence>
<comment type="function">
    <text evidence="2">Involved in the catabolism of quinolinic acid (QA).</text>
</comment>
<evidence type="ECO:0000313" key="29">
    <source>
        <dbReference type="Proteomes" id="UP000292665"/>
    </source>
</evidence>
<evidence type="ECO:0000256" key="20">
    <source>
        <dbReference type="ARBA" id="ARBA00048305"/>
    </source>
</evidence>
<dbReference type="EC" id="1.4.3.16" evidence="9"/>
<organism evidence="26 28">
    <name type="scientific">[Ruminococcus] torques</name>
    <dbReference type="NCBI Taxonomy" id="33039"/>
    <lineage>
        <taxon>Bacteria</taxon>
        <taxon>Bacillati</taxon>
        <taxon>Bacillota</taxon>
        <taxon>Clostridia</taxon>
        <taxon>Lachnospirales</taxon>
        <taxon>Lachnospiraceae</taxon>
        <taxon>Mediterraneibacter</taxon>
    </lineage>
</organism>
<evidence type="ECO:0000256" key="5">
    <source>
        <dbReference type="ARBA" id="ARBA00008562"/>
    </source>
</evidence>
<protein>
    <recommendedName>
        <fullName evidence="10">L-aspartate oxidase</fullName>
        <ecNumber evidence="9">1.4.3.16</ecNumber>
        <ecNumber evidence="8">2.4.2.19</ecNumber>
    </recommendedName>
    <alternativeName>
        <fullName evidence="21">Probable nicotinate-nucleotide pyrophosphorylase [carboxylating]</fullName>
    </alternativeName>
    <alternativeName>
        <fullName evidence="18">Quinolinate phosphoribosyltransferase [decarboxylating]</fullName>
    </alternativeName>
    <alternativeName>
        <fullName evidence="17">Quinolinate synthase B</fullName>
    </alternativeName>
</protein>
<dbReference type="AlphaFoldDB" id="A0A173Y5Q5"/>
<evidence type="ECO:0000256" key="1">
    <source>
        <dbReference type="ARBA" id="ARBA00001974"/>
    </source>
</evidence>
<evidence type="ECO:0000313" key="27">
    <source>
        <dbReference type="EMBL" id="RYS81196.1"/>
    </source>
</evidence>
<evidence type="ECO:0000256" key="18">
    <source>
        <dbReference type="ARBA" id="ARBA00033102"/>
    </source>
</evidence>
<evidence type="ECO:0000256" key="3">
    <source>
        <dbReference type="ARBA" id="ARBA00004893"/>
    </source>
</evidence>
<dbReference type="PRINTS" id="PR00368">
    <property type="entry name" value="FADPNR"/>
</dbReference>
<feature type="transmembrane region" description="Helical" evidence="22">
    <location>
        <begin position="12"/>
        <end position="30"/>
    </location>
</feature>
<reference evidence="26 28" key="1">
    <citation type="submission" date="2015-09" db="EMBL/GenBank/DDBJ databases">
        <authorList>
            <consortium name="Pathogen Informatics"/>
        </authorList>
    </citation>
    <scope>NUCLEOTIDE SEQUENCE [LARGE SCALE GENOMIC DNA]</scope>
    <source>
        <strain evidence="26 28">2789STDY5834841</strain>
    </source>
</reference>
<evidence type="ECO:0000256" key="16">
    <source>
        <dbReference type="ARBA" id="ARBA00023002"/>
    </source>
</evidence>
<dbReference type="InterPro" id="IPR003953">
    <property type="entry name" value="FAD-dep_OxRdtase_2_FAD-bd"/>
</dbReference>
<keyword evidence="12" id="KW-0662">Pyridine nucleotide biosynthesis</keyword>
<evidence type="ECO:0000256" key="19">
    <source>
        <dbReference type="ARBA" id="ARBA00047445"/>
    </source>
</evidence>
<dbReference type="InterPro" id="IPR037128">
    <property type="entry name" value="Quinolinate_PRibosylTase_N_sf"/>
</dbReference>
<evidence type="ECO:0000256" key="22">
    <source>
        <dbReference type="SAM" id="Phobius"/>
    </source>
</evidence>
<evidence type="ECO:0000256" key="11">
    <source>
        <dbReference type="ARBA" id="ARBA00022630"/>
    </source>
</evidence>
<feature type="domain" description="Quinolinate phosphoribosyl transferase N-terminal" evidence="25">
    <location>
        <begin position="449"/>
        <end position="534"/>
    </location>
</feature>
<dbReference type="InterPro" id="IPR013785">
    <property type="entry name" value="Aldolase_TIM"/>
</dbReference>
<dbReference type="UniPathway" id="UPA00253">
    <property type="reaction ID" value="UER00326"/>
</dbReference>
<comment type="similarity">
    <text evidence="6">Belongs to the NadC/ModD family.</text>
</comment>